<dbReference type="Proteomes" id="UP001152320">
    <property type="component" value="Chromosome 4"/>
</dbReference>
<evidence type="ECO:0000313" key="1">
    <source>
        <dbReference type="EMBL" id="KAJ8043034.1"/>
    </source>
</evidence>
<dbReference type="EMBL" id="JAIZAY010000004">
    <property type="protein sequence ID" value="KAJ8043034.1"/>
    <property type="molecule type" value="Genomic_DNA"/>
</dbReference>
<accession>A0A9Q1HE85</accession>
<sequence length="67" mass="7833">MVTVVKPGKDKYSICLDPKHLYEAIKHEPYLMKTTEEIVARKPNAKVFNQHPPCQFWLLANTSRQSY</sequence>
<gene>
    <name evidence="1" type="ORF">HOLleu_09959</name>
</gene>
<dbReference type="AlphaFoldDB" id="A0A9Q1HE85"/>
<keyword evidence="2" id="KW-1185">Reference proteome</keyword>
<protein>
    <submittedName>
        <fullName evidence="1">Uncharacterized protein</fullName>
    </submittedName>
</protein>
<evidence type="ECO:0000313" key="2">
    <source>
        <dbReference type="Proteomes" id="UP001152320"/>
    </source>
</evidence>
<comment type="caution">
    <text evidence="1">The sequence shown here is derived from an EMBL/GenBank/DDBJ whole genome shotgun (WGS) entry which is preliminary data.</text>
</comment>
<name>A0A9Q1HE85_HOLLE</name>
<reference evidence="1" key="1">
    <citation type="submission" date="2021-10" db="EMBL/GenBank/DDBJ databases">
        <title>Tropical sea cucumber genome reveals ecological adaptation and Cuvierian tubules defense mechanism.</title>
        <authorList>
            <person name="Chen T."/>
        </authorList>
    </citation>
    <scope>NUCLEOTIDE SEQUENCE</scope>
    <source>
        <strain evidence="1">Nanhai2018</strain>
        <tissue evidence="1">Muscle</tissue>
    </source>
</reference>
<proteinExistence type="predicted"/>
<organism evidence="1 2">
    <name type="scientific">Holothuria leucospilota</name>
    <name type="common">Black long sea cucumber</name>
    <name type="synonym">Mertensiothuria leucospilota</name>
    <dbReference type="NCBI Taxonomy" id="206669"/>
    <lineage>
        <taxon>Eukaryota</taxon>
        <taxon>Metazoa</taxon>
        <taxon>Echinodermata</taxon>
        <taxon>Eleutherozoa</taxon>
        <taxon>Echinozoa</taxon>
        <taxon>Holothuroidea</taxon>
        <taxon>Aspidochirotacea</taxon>
        <taxon>Aspidochirotida</taxon>
        <taxon>Holothuriidae</taxon>
        <taxon>Holothuria</taxon>
    </lineage>
</organism>